<dbReference type="EMBL" id="KV925840">
    <property type="protein sequence ID" value="PIO36171.1"/>
    <property type="molecule type" value="Genomic_DNA"/>
</dbReference>
<protein>
    <submittedName>
        <fullName evidence="1">Uncharacterized protein</fullName>
    </submittedName>
</protein>
<gene>
    <name evidence="1" type="ORF">AB205_0123730</name>
</gene>
<dbReference type="AlphaFoldDB" id="A0A2G9S9N1"/>
<dbReference type="Proteomes" id="UP000228934">
    <property type="component" value="Unassembled WGS sequence"/>
</dbReference>
<name>A0A2G9S9N1_AQUCT</name>
<proteinExistence type="predicted"/>
<evidence type="ECO:0000313" key="2">
    <source>
        <dbReference type="Proteomes" id="UP000228934"/>
    </source>
</evidence>
<keyword evidence="2" id="KW-1185">Reference proteome</keyword>
<evidence type="ECO:0000313" key="1">
    <source>
        <dbReference type="EMBL" id="PIO36171.1"/>
    </source>
</evidence>
<reference evidence="2" key="1">
    <citation type="journal article" date="2017" name="Nat. Commun.">
        <title>The North American bullfrog draft genome provides insight into hormonal regulation of long noncoding RNA.</title>
        <authorList>
            <person name="Hammond S.A."/>
            <person name="Warren R.L."/>
            <person name="Vandervalk B.P."/>
            <person name="Kucuk E."/>
            <person name="Khan H."/>
            <person name="Gibb E.A."/>
            <person name="Pandoh P."/>
            <person name="Kirk H."/>
            <person name="Zhao Y."/>
            <person name="Jones M."/>
            <person name="Mungall A.J."/>
            <person name="Coope R."/>
            <person name="Pleasance S."/>
            <person name="Moore R.A."/>
            <person name="Holt R.A."/>
            <person name="Round J.M."/>
            <person name="Ohora S."/>
            <person name="Walle B.V."/>
            <person name="Veldhoen N."/>
            <person name="Helbing C.C."/>
            <person name="Birol I."/>
        </authorList>
    </citation>
    <scope>NUCLEOTIDE SEQUENCE [LARGE SCALE GENOMIC DNA]</scope>
</reference>
<accession>A0A2G9S9N1</accession>
<sequence>MCSMLDLTFPILIHYWDMQVIIAVSQFFFLIQRQTVDLIYPVLLD</sequence>
<organism evidence="1 2">
    <name type="scientific">Aquarana catesbeiana</name>
    <name type="common">American bullfrog</name>
    <name type="synonym">Rana catesbeiana</name>
    <dbReference type="NCBI Taxonomy" id="8400"/>
    <lineage>
        <taxon>Eukaryota</taxon>
        <taxon>Metazoa</taxon>
        <taxon>Chordata</taxon>
        <taxon>Craniata</taxon>
        <taxon>Vertebrata</taxon>
        <taxon>Euteleostomi</taxon>
        <taxon>Amphibia</taxon>
        <taxon>Batrachia</taxon>
        <taxon>Anura</taxon>
        <taxon>Neobatrachia</taxon>
        <taxon>Ranoidea</taxon>
        <taxon>Ranidae</taxon>
        <taxon>Aquarana</taxon>
    </lineage>
</organism>